<dbReference type="CDD" id="cd07998">
    <property type="entry name" value="WGR_DNA_ligase"/>
    <property type="match status" value="1"/>
</dbReference>
<feature type="domain" description="WGR" evidence="1">
    <location>
        <begin position="1"/>
        <end position="93"/>
    </location>
</feature>
<reference evidence="3" key="1">
    <citation type="submission" date="2016-10" db="EMBL/GenBank/DDBJ databases">
        <authorList>
            <person name="Varghese N."/>
            <person name="Submissions S."/>
        </authorList>
    </citation>
    <scope>NUCLEOTIDE SEQUENCE [LARGE SCALE GENOMIC DNA]</scope>
    <source>
        <strain evidence="3">DSM 24729</strain>
    </source>
</reference>
<dbReference type="AlphaFoldDB" id="A0A1G7HUD6"/>
<dbReference type="Gene3D" id="2.20.140.10">
    <property type="entry name" value="WGR domain"/>
    <property type="match status" value="1"/>
</dbReference>
<dbReference type="InterPro" id="IPR008893">
    <property type="entry name" value="WGR_domain"/>
</dbReference>
<dbReference type="eggNOG" id="COG3831">
    <property type="taxonomic scope" value="Bacteria"/>
</dbReference>
<keyword evidence="3" id="KW-1185">Reference proteome</keyword>
<dbReference type="Proteomes" id="UP000182114">
    <property type="component" value="Unassembled WGS sequence"/>
</dbReference>
<sequence length="1013" mass="116826">MKLVKQKKLYFSEGKSDKVYEVDLCENQDLFVVNFRYGRRGAQLREGTKTVFPVAYDEAYKIFNALIDSKEKKGYSDTLLEVSAETAKIPSSSVNTIREETILKNLQQALNQTYTRNWKVSRIILRAGTLKMVTASDVIAQFLSATDEFQQHNTITVLASFGNTTYTQKILEVFKQHTFKTIAGRAACAYILKYGNTVDQQVIHTEVSKYISEDQIHSLPMQYISENTVDASLLYYAYVFANKNEALRHKIYQLLDKISLEVNVFKSIRYIYRTVQITNDISFFALLSKRIAVSKPGYASDYIYSNDSWVLAIDEKKKENPSIAFSAKTKNYFNKATYKKVYEISTENTDAYIKYATETLCALNDEDDGAKQEVQYAYNYDSYTGRYTSEKRIFPKYHDYLALMYILYGNSSRVQHLKNKWYYVDEIQSDSPREEALSSVWDTKPDDVINILANAKSTIAVDFSLRIIKENAHFLDTIDDDLIAKLVSHYHPKVLDLILDILENKYRIVQPEETVLLALLKSDNEKAIELGLGWLKTYERNYFDNSHFIPALLLSNAIEVITYLKSLFQYNLPCNHPIQIASLQPLFDPINSFNKDFLIAVNELIGESEFGKLLKETPSYKIAELSNSNLTTNKLFALNLAKYNSVPAYELFKDSFEEYINSDEATLRKAGIALLAHFPDDFLLANKQDIVGFLFSEFQEVREAIQPTIERLVNLDHAFKANLLHQLLQVLTEAETYQGVHQNCYELLIKYFERDLSSLSKAHIMTLIGSKYESAQNLGTPIFEKNISLSSLTMLELVQLAHSDVYLIRAKLYNFFKDNTARVNYELEDALHIFNTEWQDVIDWACTYFEEHIEAKNWTVEMLLYACDHVKQDVQAFGMKMVTKHFSEDKGLRLLEKLQEHPTERMQFFVTNYLEGYAKDKHEVILALENYFKTSLFRINSNRAAKTRIYAFLEQEALKNEEVAVMTVRIISAILGTKTLRDKSRSIDVLLAIAVQYPTIEVPLLIHDLSNEI</sequence>
<proteinExistence type="predicted"/>
<gene>
    <name evidence="2" type="ORF">SAMN04487992_106272</name>
</gene>
<evidence type="ECO:0000313" key="3">
    <source>
        <dbReference type="Proteomes" id="UP000182114"/>
    </source>
</evidence>
<name>A0A1G7HUD6_9FLAO</name>
<evidence type="ECO:0000259" key="1">
    <source>
        <dbReference type="PROSITE" id="PS51977"/>
    </source>
</evidence>
<protein>
    <recommendedName>
        <fullName evidence="1">WGR domain-containing protein</fullName>
    </recommendedName>
</protein>
<dbReference type="PROSITE" id="PS51977">
    <property type="entry name" value="WGR"/>
    <property type="match status" value="1"/>
</dbReference>
<evidence type="ECO:0000313" key="2">
    <source>
        <dbReference type="EMBL" id="SDF03958.1"/>
    </source>
</evidence>
<dbReference type="RefSeq" id="WP_074538570.1">
    <property type="nucleotide sequence ID" value="NZ_FNBD01000006.1"/>
</dbReference>
<organism evidence="2 3">
    <name type="scientific">Cellulophaga baltica</name>
    <dbReference type="NCBI Taxonomy" id="76594"/>
    <lineage>
        <taxon>Bacteria</taxon>
        <taxon>Pseudomonadati</taxon>
        <taxon>Bacteroidota</taxon>
        <taxon>Flavobacteriia</taxon>
        <taxon>Flavobacteriales</taxon>
        <taxon>Flavobacteriaceae</taxon>
        <taxon>Cellulophaga</taxon>
    </lineage>
</organism>
<accession>A0A1G7HUD6</accession>
<dbReference type="EMBL" id="FNBD01000006">
    <property type="protein sequence ID" value="SDF03958.1"/>
    <property type="molecule type" value="Genomic_DNA"/>
</dbReference>